<protein>
    <submittedName>
        <fullName evidence="3">Uncharacterized protein</fullName>
    </submittedName>
</protein>
<evidence type="ECO:0000256" key="1">
    <source>
        <dbReference type="SAM" id="MobiDB-lite"/>
    </source>
</evidence>
<evidence type="ECO:0000256" key="2">
    <source>
        <dbReference type="SAM" id="Phobius"/>
    </source>
</evidence>
<sequence length="381" mass="43875">MTTFTKNPYAEMRKKINRIVFRDRLDKTLDGKFKHKRFSERFALANTAFIGMSGIAQLASMGTAFVMLSYLFESSPMLIRVIFSAALVSMIEVVKREATNDVMKSLNQYKEVEKFPTFLALLMVGTSIYISIEGAKILPSLFIADAMELLPEEKEAEAVKATYDTKIETLTKERENYIQTRLYHGRIRTEDSEEVMRINERIALTEHKKDSALQVLDKKNEAAQTATLLQNKAAKVAIEKERMELGEQLVIAAIGFEILFLFSLCFSWWYYTECEKERQKAKENSSPSSDSENMPKVDKEIPAEEAKVLEVETIGVRATKKVSFKDYEQEDHVTETEKVKKDYTRICPECNTPFVHKTHNHKYCNRVCFESARAKKKNKNK</sequence>
<evidence type="ECO:0000313" key="3">
    <source>
        <dbReference type="EMBL" id="BDS10900.1"/>
    </source>
</evidence>
<keyword evidence="2" id="KW-1133">Transmembrane helix</keyword>
<proteinExistence type="predicted"/>
<dbReference type="Proteomes" id="UP001060919">
    <property type="component" value="Chromosome"/>
</dbReference>
<dbReference type="RefSeq" id="WP_264792146.1">
    <property type="nucleotide sequence ID" value="NZ_AP026867.1"/>
</dbReference>
<keyword evidence="2" id="KW-0472">Membrane</keyword>
<evidence type="ECO:0000313" key="4">
    <source>
        <dbReference type="Proteomes" id="UP001060919"/>
    </source>
</evidence>
<dbReference type="AlphaFoldDB" id="A0A916DRY0"/>
<feature type="transmembrane region" description="Helical" evidence="2">
    <location>
        <begin position="115"/>
        <end position="132"/>
    </location>
</feature>
<dbReference type="EMBL" id="AP026867">
    <property type="protein sequence ID" value="BDS10900.1"/>
    <property type="molecule type" value="Genomic_DNA"/>
</dbReference>
<name>A0A916DRY0_9BACT</name>
<feature type="transmembrane region" description="Helical" evidence="2">
    <location>
        <begin position="42"/>
        <end position="71"/>
    </location>
</feature>
<feature type="transmembrane region" description="Helical" evidence="2">
    <location>
        <begin position="249"/>
        <end position="271"/>
    </location>
</feature>
<keyword evidence="2" id="KW-0812">Transmembrane</keyword>
<gene>
    <name evidence="3" type="ORF">AsAng_0016100</name>
</gene>
<keyword evidence="4" id="KW-1185">Reference proteome</keyword>
<feature type="transmembrane region" description="Helical" evidence="2">
    <location>
        <begin position="77"/>
        <end position="94"/>
    </location>
</feature>
<dbReference type="KEGG" id="aup:AsAng_0016100"/>
<feature type="region of interest" description="Disordered" evidence="1">
    <location>
        <begin position="280"/>
        <end position="301"/>
    </location>
</feature>
<accession>A0A916DRY0</accession>
<reference evidence="3" key="1">
    <citation type="submission" date="2022-09" db="EMBL/GenBank/DDBJ databases">
        <title>Aureispira anguillicida sp. nov., isolated from Leptocephalus of Japanese eel Anguilla japonica.</title>
        <authorList>
            <person name="Yuasa K."/>
            <person name="Mekata T."/>
            <person name="Ikunari K."/>
        </authorList>
    </citation>
    <scope>NUCLEOTIDE SEQUENCE</scope>
    <source>
        <strain evidence="3">EL160426</strain>
    </source>
</reference>
<organism evidence="3 4">
    <name type="scientific">Aureispira anguillae</name>
    <dbReference type="NCBI Taxonomy" id="2864201"/>
    <lineage>
        <taxon>Bacteria</taxon>
        <taxon>Pseudomonadati</taxon>
        <taxon>Bacteroidota</taxon>
        <taxon>Saprospiria</taxon>
        <taxon>Saprospirales</taxon>
        <taxon>Saprospiraceae</taxon>
        <taxon>Aureispira</taxon>
    </lineage>
</organism>